<accession>A0A813HPU9</accession>
<dbReference type="OrthoDB" id="38343at2759"/>
<evidence type="ECO:0000313" key="2">
    <source>
        <dbReference type="Proteomes" id="UP000654075"/>
    </source>
</evidence>
<organism evidence="1 2">
    <name type="scientific">Polarella glacialis</name>
    <name type="common">Dinoflagellate</name>
    <dbReference type="NCBI Taxonomy" id="89957"/>
    <lineage>
        <taxon>Eukaryota</taxon>
        <taxon>Sar</taxon>
        <taxon>Alveolata</taxon>
        <taxon>Dinophyceae</taxon>
        <taxon>Suessiales</taxon>
        <taxon>Suessiaceae</taxon>
        <taxon>Polarella</taxon>
    </lineage>
</organism>
<dbReference type="EMBL" id="CAJNNV010032253">
    <property type="protein sequence ID" value="CAE8639440.1"/>
    <property type="molecule type" value="Genomic_DNA"/>
</dbReference>
<comment type="caution">
    <text evidence="1">The sequence shown here is derived from an EMBL/GenBank/DDBJ whole genome shotgun (WGS) entry which is preliminary data.</text>
</comment>
<keyword evidence="2" id="KW-1185">Reference proteome</keyword>
<reference evidence="1" key="1">
    <citation type="submission" date="2021-02" db="EMBL/GenBank/DDBJ databases">
        <authorList>
            <person name="Dougan E. K."/>
            <person name="Rhodes N."/>
            <person name="Thang M."/>
            <person name="Chan C."/>
        </authorList>
    </citation>
    <scope>NUCLEOTIDE SEQUENCE</scope>
</reference>
<protein>
    <submittedName>
        <fullName evidence="1">Uncharacterized protein</fullName>
    </submittedName>
</protein>
<dbReference type="Proteomes" id="UP000654075">
    <property type="component" value="Unassembled WGS sequence"/>
</dbReference>
<proteinExistence type="predicted"/>
<evidence type="ECO:0000313" key="1">
    <source>
        <dbReference type="EMBL" id="CAE8639440.1"/>
    </source>
</evidence>
<sequence length="248" mass="27462">MGSVLRHGARRRASSRHQAVGRARLMSLTVVLCLPLFQGRVDHHPAFGCVGLRSAVSQPAAAHSSQQLWSNAAMCTRFRFRHCDVTLLPSRSRSEAGGHVIARSAGQSKRLYPFEEARMMAQSMGFSSKEEWDEYSCPGAYQLPKNADEVYASEFVDWGDWLGIILPFAEARVKTRSLGFKCQEEYVLYATGDEAIPVASSGPVFHSHAAGGKRTGVKPNSRLPALPDLFYKEWKGWQDWLGTSSSRA</sequence>
<gene>
    <name evidence="1" type="ORF">PGLA1383_LOCUS54476</name>
</gene>
<name>A0A813HPU9_POLGL</name>
<dbReference type="AlphaFoldDB" id="A0A813HPU9"/>